<name>A0A0K1IU03_HALGI</name>
<dbReference type="GeneID" id="25246139"/>
<sequence length="269" mass="28690">MKGEDNATHSIRRRTYLGIAASAGLASLAGCSSGTTASAARAPPKVPKGALKAGGWEYIGGHSLDPAFERSVGPASVSAAFETVVYEDMDLSETLKEKTLGQAEGQFSLFFATRVTLDPGLSNLPETVRGTVVDLVEKHARKHYETQLSDVGVTDIEQTDTRSTTVDTGDSARVTDYGATISFDTITFPFTDEKEFTIEGQEFDVSGMLAVWEHDGTILVAGGAHPGENIELSVTKEPTEAIEVSVDIDLGLTPDAYRDELRSLVKGVE</sequence>
<dbReference type="AlphaFoldDB" id="A0A0K1IU03"/>
<dbReference type="Proteomes" id="UP000066124">
    <property type="component" value="Chromosome"/>
</dbReference>
<organism evidence="1 2">
    <name type="scientific">Haloferax gibbonsii</name>
    <dbReference type="NCBI Taxonomy" id="35746"/>
    <lineage>
        <taxon>Archaea</taxon>
        <taxon>Methanobacteriati</taxon>
        <taxon>Methanobacteriota</taxon>
        <taxon>Stenosarchaea group</taxon>
        <taxon>Halobacteria</taxon>
        <taxon>Halobacteriales</taxon>
        <taxon>Haloferacaceae</taxon>
        <taxon>Haloferax</taxon>
    </lineage>
</organism>
<dbReference type="EMBL" id="CP011947">
    <property type="protein sequence ID" value="AKU07914.1"/>
    <property type="molecule type" value="Genomic_DNA"/>
</dbReference>
<evidence type="ECO:0000313" key="1">
    <source>
        <dbReference type="EMBL" id="AKU07914.1"/>
    </source>
</evidence>
<evidence type="ECO:0008006" key="3">
    <source>
        <dbReference type="Google" id="ProtNLM"/>
    </source>
</evidence>
<dbReference type="Pfam" id="PF20127">
    <property type="entry name" value="DUF6517"/>
    <property type="match status" value="1"/>
</dbReference>
<proteinExistence type="predicted"/>
<dbReference type="InterPro" id="IPR006311">
    <property type="entry name" value="TAT_signal"/>
</dbReference>
<dbReference type="KEGG" id="hgi:ABY42_09230"/>
<dbReference type="PATRIC" id="fig|35746.4.peg.1960"/>
<dbReference type="RefSeq" id="WP_050459264.1">
    <property type="nucleotide sequence ID" value="NZ_CP011947.1"/>
</dbReference>
<dbReference type="PROSITE" id="PS51257">
    <property type="entry name" value="PROKAR_LIPOPROTEIN"/>
    <property type="match status" value="1"/>
</dbReference>
<gene>
    <name evidence="1" type="ORF">ABY42_09230</name>
</gene>
<accession>A0A0K1IU03</accession>
<protein>
    <recommendedName>
        <fullName evidence="3">Lipoprotein</fullName>
    </recommendedName>
</protein>
<dbReference type="InterPro" id="IPR045396">
    <property type="entry name" value="DUF6517"/>
</dbReference>
<dbReference type="PROSITE" id="PS51318">
    <property type="entry name" value="TAT"/>
    <property type="match status" value="1"/>
</dbReference>
<evidence type="ECO:0000313" key="2">
    <source>
        <dbReference type="Proteomes" id="UP000066124"/>
    </source>
</evidence>
<reference evidence="2" key="1">
    <citation type="journal article" date="2015" name="J. Biotechnol.">
        <title>Complete genome sequence of Haloferax gibbonsii strain ARA6, a potential producer of polyhydroxyalkanoates and halocins isolated from Araruama, Rio de Janeiro, Brasil.</title>
        <authorList>
            <person name="Pinto L.H."/>
            <person name="D'Alincourt Carvalho-Assef A.P."/>
            <person name="Vieira R.P."/>
            <person name="Clementino M.M."/>
            <person name="Albano R.M."/>
        </authorList>
    </citation>
    <scope>NUCLEOTIDE SEQUENCE [LARGE SCALE GENOMIC DNA]</scope>
    <source>
        <strain evidence="2">ARA6</strain>
    </source>
</reference>